<sequence>MSILIAGVILLLSTSTYTAPSLPYTSASQVLEVITKMNEAEWQEFIKAMKEYGPELTDLHLSHTNKKVGKKLCKMEKKFEKLDQPARDFIGKILDYALAEQKKQGDPSQNVKLIMKEFSNFRTDKKSCKNLFNLYPDLQKLGR</sequence>
<keyword evidence="3" id="KW-1185">Reference proteome</keyword>
<feature type="signal peptide" evidence="1">
    <location>
        <begin position="1"/>
        <end position="18"/>
    </location>
</feature>
<evidence type="ECO:0000313" key="2">
    <source>
        <dbReference type="EMBL" id="CAJ0588624.1"/>
    </source>
</evidence>
<organism evidence="2 3">
    <name type="scientific">Cylicocyclus nassatus</name>
    <name type="common">Nematode worm</name>
    <dbReference type="NCBI Taxonomy" id="53992"/>
    <lineage>
        <taxon>Eukaryota</taxon>
        <taxon>Metazoa</taxon>
        <taxon>Ecdysozoa</taxon>
        <taxon>Nematoda</taxon>
        <taxon>Chromadorea</taxon>
        <taxon>Rhabditida</taxon>
        <taxon>Rhabditina</taxon>
        <taxon>Rhabditomorpha</taxon>
        <taxon>Strongyloidea</taxon>
        <taxon>Strongylidae</taxon>
        <taxon>Cylicocyclus</taxon>
    </lineage>
</organism>
<keyword evidence="1" id="KW-0732">Signal</keyword>
<proteinExistence type="predicted"/>
<comment type="caution">
    <text evidence="2">The sequence shown here is derived from an EMBL/GenBank/DDBJ whole genome shotgun (WGS) entry which is preliminary data.</text>
</comment>
<dbReference type="Gene3D" id="1.20.120.1100">
    <property type="match status" value="1"/>
</dbReference>
<evidence type="ECO:0000313" key="3">
    <source>
        <dbReference type="Proteomes" id="UP001176961"/>
    </source>
</evidence>
<protein>
    <submittedName>
        <fullName evidence="2">Uncharacterized protein</fullName>
    </submittedName>
</protein>
<dbReference type="AlphaFoldDB" id="A0AA36GDU8"/>
<dbReference type="Proteomes" id="UP001176961">
    <property type="component" value="Unassembled WGS sequence"/>
</dbReference>
<reference evidence="2" key="1">
    <citation type="submission" date="2023-07" db="EMBL/GenBank/DDBJ databases">
        <authorList>
            <consortium name="CYATHOMIX"/>
        </authorList>
    </citation>
    <scope>NUCLEOTIDE SEQUENCE</scope>
    <source>
        <strain evidence="2">N/A</strain>
    </source>
</reference>
<name>A0AA36GDU8_CYLNA</name>
<accession>A0AA36GDU8</accession>
<gene>
    <name evidence="2" type="ORF">CYNAS_LOCUS607</name>
</gene>
<feature type="chain" id="PRO_5041401160" evidence="1">
    <location>
        <begin position="19"/>
        <end position="143"/>
    </location>
</feature>
<evidence type="ECO:0000256" key="1">
    <source>
        <dbReference type="SAM" id="SignalP"/>
    </source>
</evidence>
<dbReference type="EMBL" id="CATQJL010000001">
    <property type="protein sequence ID" value="CAJ0588624.1"/>
    <property type="molecule type" value="Genomic_DNA"/>
</dbReference>